<proteinExistence type="predicted"/>
<accession>O57959</accession>
<dbReference type="EnsemblBacteria" id="BAA29289">
    <property type="protein sequence ID" value="BAA29289"/>
    <property type="gene ID" value="BAA29289"/>
</dbReference>
<organism evidence="1 2">
    <name type="scientific">Pyrococcus horikoshii (strain ATCC 700860 / DSM 12428 / JCM 9974 / NBRC 100139 / OT-3)</name>
    <dbReference type="NCBI Taxonomy" id="70601"/>
    <lineage>
        <taxon>Archaea</taxon>
        <taxon>Methanobacteriati</taxon>
        <taxon>Methanobacteriota</taxon>
        <taxon>Thermococci</taxon>
        <taxon>Thermococcales</taxon>
        <taxon>Thermococcaceae</taxon>
        <taxon>Pyrococcus</taxon>
    </lineage>
</organism>
<evidence type="ECO:0000313" key="1">
    <source>
        <dbReference type="EMBL" id="BAA29289.1"/>
    </source>
</evidence>
<dbReference type="KEGG" id="pho:PH0220"/>
<dbReference type="PIR" id="B71245">
    <property type="entry name" value="B71245"/>
</dbReference>
<dbReference type="AlphaFoldDB" id="O57959"/>
<name>O57959_PYRHO</name>
<reference evidence="1 2" key="1">
    <citation type="journal article" date="1998" name="DNA Res.">
        <title>Complete sequence and gene organization of the genome of a hyper-thermophilic archaebacterium, Pyrococcus horikoshii OT3.</title>
        <authorList>
            <person name="Kawarabayasi Y."/>
            <person name="Sawada M."/>
            <person name="Horikawa H."/>
            <person name="Haikawa Y."/>
            <person name="Hino Y."/>
            <person name="Yamamoto S."/>
            <person name="Sekine M."/>
            <person name="Baba S."/>
            <person name="Kosugi H."/>
            <person name="Hosoyama A."/>
            <person name="Nagai Y."/>
            <person name="Sakai M."/>
            <person name="Ogura K."/>
            <person name="Otuka R."/>
            <person name="Nakazawa H."/>
            <person name="Takamiya M."/>
            <person name="Ohfuku Y."/>
            <person name="Funahashi T."/>
            <person name="Tanaka T."/>
            <person name="Kudoh Y."/>
            <person name="Yamazaki J."/>
            <person name="Kushida N."/>
            <person name="Oguchi A."/>
            <person name="Aoki K."/>
            <person name="Nakamura Y."/>
            <person name="Robb T.F."/>
            <person name="Horikoshi K."/>
            <person name="Masuchi Y."/>
            <person name="Shizuya H."/>
            <person name="Kikuchi H."/>
        </authorList>
    </citation>
    <scope>NUCLEOTIDE SEQUENCE [LARGE SCALE GENOMIC DNA]</scope>
    <source>
        <strain evidence="2">ATCC 700860 / DSM 12428 / JCM 9974 / NBRC 100139 / OT-3</strain>
    </source>
</reference>
<keyword evidence="2" id="KW-1185">Reference proteome</keyword>
<protein>
    <submittedName>
        <fullName evidence="1">Uncharacterized protein</fullName>
    </submittedName>
</protein>
<dbReference type="EMBL" id="BA000001">
    <property type="protein sequence ID" value="BAA29289.1"/>
    <property type="molecule type" value="Genomic_DNA"/>
</dbReference>
<evidence type="ECO:0000313" key="2">
    <source>
        <dbReference type="Proteomes" id="UP000000752"/>
    </source>
</evidence>
<dbReference type="STRING" id="70601.gene:9377133"/>
<sequence length="171" mass="18815">MQPRSPPLVLPRRRGFLRGGSFLSGRTLLSPPGFRLFSPPSRGAFQLSLTVLVRYRSRDVFRVGSRCLPASRRISNRRYSGSPETLRAYAYGAITLSGAAFQRTSASPARVSYGGPTTPHPPNLVGPGFSLPSAVFGRPYSRHRFCFLFLRVLRCFNSPRSPSGDKPRSAA</sequence>
<dbReference type="Proteomes" id="UP000000752">
    <property type="component" value="Chromosome"/>
</dbReference>
<gene>
    <name evidence="1" type="ordered locus">PH0220</name>
</gene>